<gene>
    <name evidence="2" type="ORF">BQ4739_LOCUS14344</name>
</gene>
<reference evidence="2 3" key="1">
    <citation type="submission" date="2016-10" db="EMBL/GenBank/DDBJ databases">
        <authorList>
            <person name="Cai Z."/>
        </authorList>
    </citation>
    <scope>NUCLEOTIDE SEQUENCE [LARGE SCALE GENOMIC DNA]</scope>
</reference>
<evidence type="ECO:0000256" key="1">
    <source>
        <dbReference type="SAM" id="MobiDB-lite"/>
    </source>
</evidence>
<keyword evidence="3" id="KW-1185">Reference proteome</keyword>
<proteinExistence type="predicted"/>
<evidence type="ECO:0000313" key="2">
    <source>
        <dbReference type="EMBL" id="SZX74093.1"/>
    </source>
</evidence>
<evidence type="ECO:0000313" key="3">
    <source>
        <dbReference type="Proteomes" id="UP000256970"/>
    </source>
</evidence>
<dbReference type="Proteomes" id="UP000256970">
    <property type="component" value="Unassembled WGS sequence"/>
</dbReference>
<dbReference type="EMBL" id="FNXT01001205">
    <property type="protein sequence ID" value="SZX74093.1"/>
    <property type="molecule type" value="Genomic_DNA"/>
</dbReference>
<dbReference type="AlphaFoldDB" id="A0A383WA28"/>
<feature type="region of interest" description="Disordered" evidence="1">
    <location>
        <begin position="214"/>
        <end position="238"/>
    </location>
</feature>
<organism evidence="2 3">
    <name type="scientific">Tetradesmus obliquus</name>
    <name type="common">Green alga</name>
    <name type="synonym">Acutodesmus obliquus</name>
    <dbReference type="NCBI Taxonomy" id="3088"/>
    <lineage>
        <taxon>Eukaryota</taxon>
        <taxon>Viridiplantae</taxon>
        <taxon>Chlorophyta</taxon>
        <taxon>core chlorophytes</taxon>
        <taxon>Chlorophyceae</taxon>
        <taxon>CS clade</taxon>
        <taxon>Sphaeropleales</taxon>
        <taxon>Scenedesmaceae</taxon>
        <taxon>Tetradesmus</taxon>
    </lineage>
</organism>
<accession>A0A383WA28</accession>
<protein>
    <submittedName>
        <fullName evidence="2">Uncharacterized protein</fullName>
    </submittedName>
</protein>
<name>A0A383WA28_TETOB</name>
<sequence length="238" mass="25307">MALLPAVSLVHKIGAAALQLKAAYVQYIPLNESRQHELAYLLSGVRELSVAIHSALLEGFQTSNESLCKAVCSTLQRVLHSTEELRNHEYRCLALTHGSPNSATAAAAAAAACHSSSFGRCSSHLRNCCAQLSQAGQELASYVHLSVSMASCALASGGQACRSQMPLPEAVTSELSLLHRIASSLELSTTAAAATSAVDQQQQQQQQHQQWTSTTCQKPCGGSRALSPGAPQSRWRRL</sequence>